<comment type="caution">
    <text evidence="1">The sequence shown here is derived from an EMBL/GenBank/DDBJ whole genome shotgun (WGS) entry which is preliminary data.</text>
</comment>
<dbReference type="AlphaFoldDB" id="A0A815UJN6"/>
<sequence>MARVFIRSAEQNWNIGGSSDEEWNGWRHVESEDNFWGCGNNIGMTLQKGDMKCTYRASYYHPSFSLVKLNGQSASGSFDYDRSKPKAKVYGAFVEFIEKKIAEQNAEDSSVVNKLLGFSS</sequence>
<gene>
    <name evidence="1" type="ORF">EDS130_LOCUS43685</name>
</gene>
<reference evidence="1" key="1">
    <citation type="submission" date="2021-02" db="EMBL/GenBank/DDBJ databases">
        <authorList>
            <person name="Nowell W R."/>
        </authorList>
    </citation>
    <scope>NUCLEOTIDE SEQUENCE</scope>
</reference>
<dbReference type="Proteomes" id="UP000663852">
    <property type="component" value="Unassembled WGS sequence"/>
</dbReference>
<proteinExistence type="predicted"/>
<evidence type="ECO:0000313" key="1">
    <source>
        <dbReference type="EMBL" id="CAF1518044.1"/>
    </source>
</evidence>
<organism evidence="1 2">
    <name type="scientific">Adineta ricciae</name>
    <name type="common">Rotifer</name>
    <dbReference type="NCBI Taxonomy" id="249248"/>
    <lineage>
        <taxon>Eukaryota</taxon>
        <taxon>Metazoa</taxon>
        <taxon>Spiralia</taxon>
        <taxon>Gnathifera</taxon>
        <taxon>Rotifera</taxon>
        <taxon>Eurotatoria</taxon>
        <taxon>Bdelloidea</taxon>
        <taxon>Adinetida</taxon>
        <taxon>Adinetidae</taxon>
        <taxon>Adineta</taxon>
    </lineage>
</organism>
<evidence type="ECO:0000313" key="2">
    <source>
        <dbReference type="Proteomes" id="UP000663852"/>
    </source>
</evidence>
<protein>
    <submittedName>
        <fullName evidence="1">Uncharacterized protein</fullName>
    </submittedName>
</protein>
<name>A0A815UJN6_ADIRI</name>
<accession>A0A815UJN6</accession>
<dbReference type="EMBL" id="CAJNOJ010000747">
    <property type="protein sequence ID" value="CAF1518044.1"/>
    <property type="molecule type" value="Genomic_DNA"/>
</dbReference>